<dbReference type="OrthoDB" id="10464254at2759"/>
<comment type="caution">
    <text evidence="11">The sequence shown here is derived from an EMBL/GenBank/DDBJ whole genome shotgun (WGS) entry which is preliminary data.</text>
</comment>
<evidence type="ECO:0000259" key="10">
    <source>
        <dbReference type="PROSITE" id="PS50262"/>
    </source>
</evidence>
<gene>
    <name evidence="11" type="ORF">BpHYR1_038292</name>
</gene>
<evidence type="ECO:0000256" key="4">
    <source>
        <dbReference type="ARBA" id="ARBA00022989"/>
    </source>
</evidence>
<feature type="transmembrane region" description="Helical" evidence="9">
    <location>
        <begin position="337"/>
        <end position="361"/>
    </location>
</feature>
<dbReference type="PANTHER" id="PTHR24230:SF75">
    <property type="entry name" value="RELAXIN FAMILY PEPTIDE RECEPTOR 3"/>
    <property type="match status" value="1"/>
</dbReference>
<dbReference type="InterPro" id="IPR017452">
    <property type="entry name" value="GPCR_Rhodpsn_7TM"/>
</dbReference>
<reference evidence="11 12" key="1">
    <citation type="journal article" date="2018" name="Sci. Rep.">
        <title>Genomic signatures of local adaptation to the degree of environmental predictability in rotifers.</title>
        <authorList>
            <person name="Franch-Gras L."/>
            <person name="Hahn C."/>
            <person name="Garcia-Roger E.M."/>
            <person name="Carmona M.J."/>
            <person name="Serra M."/>
            <person name="Gomez A."/>
        </authorList>
    </citation>
    <scope>NUCLEOTIDE SEQUENCE [LARGE SCALE GENOMIC DNA]</scope>
    <source>
        <strain evidence="11">HYR1</strain>
    </source>
</reference>
<dbReference type="InterPro" id="IPR000276">
    <property type="entry name" value="GPCR_Rhodpsn"/>
</dbReference>
<keyword evidence="5" id="KW-0297">G-protein coupled receptor</keyword>
<evidence type="ECO:0000256" key="7">
    <source>
        <dbReference type="ARBA" id="ARBA00023170"/>
    </source>
</evidence>
<dbReference type="Proteomes" id="UP000276133">
    <property type="component" value="Unassembled WGS sequence"/>
</dbReference>
<evidence type="ECO:0000313" key="11">
    <source>
        <dbReference type="EMBL" id="RNA35312.1"/>
    </source>
</evidence>
<evidence type="ECO:0000256" key="6">
    <source>
        <dbReference type="ARBA" id="ARBA00023136"/>
    </source>
</evidence>
<keyword evidence="12" id="KW-1185">Reference proteome</keyword>
<evidence type="ECO:0000256" key="5">
    <source>
        <dbReference type="ARBA" id="ARBA00023040"/>
    </source>
</evidence>
<evidence type="ECO:0000256" key="9">
    <source>
        <dbReference type="SAM" id="Phobius"/>
    </source>
</evidence>
<dbReference type="CDD" id="cd00637">
    <property type="entry name" value="7tm_classA_rhodopsin-like"/>
    <property type="match status" value="1"/>
</dbReference>
<dbReference type="EMBL" id="REGN01001342">
    <property type="protein sequence ID" value="RNA35312.1"/>
    <property type="molecule type" value="Genomic_DNA"/>
</dbReference>
<sequence>MNSDNKTNWNKSDPINLNLHIESFYEFSKWINAILMTLIATVGLYGNTMSILIFCSKSYNKNSIKSLRLYLISLSASDLCVIVFHYVDFTFRQWVNLTASYDSKFNFVDKFLLLCKLVPYFRNVFRTISVYTLTLMTLQRLVLLHFPSLRLRWSSTKFNRQLLVGLLITALLINSTSLLINDQVKQPFTGELYCSVREDYVDMQFKIDIFFVIITILFPSIFILFLSIVLFLNVKKASRNGRVAKRSIQANSSLLSKKVLKYKNYFNYLNTRYPQMPNLENIQTIEIKKLNNIESGCAIEETGPNRVEKLSGESSKFKSPSEVFAIKKSLNQSIRTTYMLVIISKWFILLHLPYFLCWMLFHLSSNQAYFASLDPWNQNLSDFENLYTTRNDIKHDVEDFVQLVEPEENYINCDDVEEEDIESIFGSLKGSEYGSEFGDDNNEEESNDAEVEELNRLKNYESDEESYPHSETITIKESDFLVNGTDSDDEENCESDFEEVTEAICKLNLNPTKKKLEKLSKIASEAPIASQATQSAVKKALCKHKNPIACPECGKLMKNERGAKMHK</sequence>
<keyword evidence="6 9" id="KW-0472">Membrane</keyword>
<protein>
    <submittedName>
        <fullName evidence="11">G-coupled receptor-like protein</fullName>
    </submittedName>
</protein>
<dbReference type="PRINTS" id="PR00237">
    <property type="entry name" value="GPCRRHODOPSN"/>
</dbReference>
<feature type="domain" description="G-protein coupled receptors family 1 profile" evidence="10">
    <location>
        <begin position="46"/>
        <end position="356"/>
    </location>
</feature>
<dbReference type="AlphaFoldDB" id="A0A3M7SHR9"/>
<evidence type="ECO:0000256" key="1">
    <source>
        <dbReference type="ARBA" id="ARBA00004651"/>
    </source>
</evidence>
<dbReference type="Gene3D" id="1.20.1070.10">
    <property type="entry name" value="Rhodopsin 7-helix transmembrane proteins"/>
    <property type="match status" value="1"/>
</dbReference>
<name>A0A3M7SHR9_BRAPC</name>
<keyword evidence="3 9" id="KW-0812">Transmembrane</keyword>
<keyword evidence="8" id="KW-0807">Transducer</keyword>
<keyword evidence="2" id="KW-1003">Cell membrane</keyword>
<dbReference type="STRING" id="10195.A0A3M7SHR9"/>
<proteinExistence type="predicted"/>
<dbReference type="GO" id="GO:0008528">
    <property type="term" value="F:G protein-coupled peptide receptor activity"/>
    <property type="evidence" value="ECO:0007669"/>
    <property type="project" value="TreeGrafter"/>
</dbReference>
<accession>A0A3M7SHR9</accession>
<dbReference type="GO" id="GO:0005886">
    <property type="term" value="C:plasma membrane"/>
    <property type="evidence" value="ECO:0007669"/>
    <property type="project" value="UniProtKB-SubCell"/>
</dbReference>
<comment type="subcellular location">
    <subcellularLocation>
        <location evidence="1">Cell membrane</location>
        <topology evidence="1">Multi-pass membrane protein</topology>
    </subcellularLocation>
</comment>
<evidence type="ECO:0000256" key="2">
    <source>
        <dbReference type="ARBA" id="ARBA00022475"/>
    </source>
</evidence>
<dbReference type="PROSITE" id="PS50262">
    <property type="entry name" value="G_PROTEIN_RECEP_F1_2"/>
    <property type="match status" value="1"/>
</dbReference>
<evidence type="ECO:0000313" key="12">
    <source>
        <dbReference type="Proteomes" id="UP000276133"/>
    </source>
</evidence>
<keyword evidence="4 9" id="KW-1133">Transmembrane helix</keyword>
<feature type="transmembrane region" description="Helical" evidence="9">
    <location>
        <begin position="67"/>
        <end position="87"/>
    </location>
</feature>
<dbReference type="PANTHER" id="PTHR24230">
    <property type="entry name" value="G-PROTEIN COUPLED RECEPTOR"/>
    <property type="match status" value="1"/>
</dbReference>
<dbReference type="GO" id="GO:0007218">
    <property type="term" value="P:neuropeptide signaling pathway"/>
    <property type="evidence" value="ECO:0007669"/>
    <property type="project" value="TreeGrafter"/>
</dbReference>
<dbReference type="Pfam" id="PF00001">
    <property type="entry name" value="7tm_1"/>
    <property type="match status" value="1"/>
</dbReference>
<keyword evidence="7 11" id="KW-0675">Receptor</keyword>
<feature type="transmembrane region" description="Helical" evidence="9">
    <location>
        <begin position="161"/>
        <end position="180"/>
    </location>
</feature>
<evidence type="ECO:0000256" key="8">
    <source>
        <dbReference type="ARBA" id="ARBA00023224"/>
    </source>
</evidence>
<organism evidence="11 12">
    <name type="scientific">Brachionus plicatilis</name>
    <name type="common">Marine rotifer</name>
    <name type="synonym">Brachionus muelleri</name>
    <dbReference type="NCBI Taxonomy" id="10195"/>
    <lineage>
        <taxon>Eukaryota</taxon>
        <taxon>Metazoa</taxon>
        <taxon>Spiralia</taxon>
        <taxon>Gnathifera</taxon>
        <taxon>Rotifera</taxon>
        <taxon>Eurotatoria</taxon>
        <taxon>Monogononta</taxon>
        <taxon>Pseudotrocha</taxon>
        <taxon>Ploima</taxon>
        <taxon>Brachionidae</taxon>
        <taxon>Brachionus</taxon>
    </lineage>
</organism>
<feature type="transmembrane region" description="Helical" evidence="9">
    <location>
        <begin position="30"/>
        <end position="55"/>
    </location>
</feature>
<evidence type="ECO:0000256" key="3">
    <source>
        <dbReference type="ARBA" id="ARBA00022692"/>
    </source>
</evidence>
<dbReference type="SUPFAM" id="SSF81321">
    <property type="entry name" value="Family A G protein-coupled receptor-like"/>
    <property type="match status" value="1"/>
</dbReference>
<feature type="transmembrane region" description="Helical" evidence="9">
    <location>
        <begin position="128"/>
        <end position="149"/>
    </location>
</feature>
<feature type="transmembrane region" description="Helical" evidence="9">
    <location>
        <begin position="209"/>
        <end position="232"/>
    </location>
</feature>